<protein>
    <submittedName>
        <fullName evidence="2">Uncharacterized protein</fullName>
    </submittedName>
</protein>
<feature type="region of interest" description="Disordered" evidence="1">
    <location>
        <begin position="1"/>
        <end position="25"/>
    </location>
</feature>
<dbReference type="AlphaFoldDB" id="A0A7W7QNP4"/>
<proteinExistence type="predicted"/>
<organism evidence="2 3">
    <name type="scientific">Streptosporangium saharense</name>
    <dbReference type="NCBI Taxonomy" id="1706840"/>
    <lineage>
        <taxon>Bacteria</taxon>
        <taxon>Bacillati</taxon>
        <taxon>Actinomycetota</taxon>
        <taxon>Actinomycetes</taxon>
        <taxon>Streptosporangiales</taxon>
        <taxon>Streptosporangiaceae</taxon>
        <taxon>Streptosporangium</taxon>
    </lineage>
</organism>
<feature type="region of interest" description="Disordered" evidence="1">
    <location>
        <begin position="117"/>
        <end position="158"/>
    </location>
</feature>
<feature type="compositionally biased region" description="Basic and acidic residues" evidence="1">
    <location>
        <begin position="1"/>
        <end position="10"/>
    </location>
</feature>
<reference evidence="2 3" key="1">
    <citation type="submission" date="2020-08" db="EMBL/GenBank/DDBJ databases">
        <title>Genomic Encyclopedia of Type Strains, Phase III (KMG-III): the genomes of soil and plant-associated and newly described type strains.</title>
        <authorList>
            <person name="Whitman W."/>
        </authorList>
    </citation>
    <scope>NUCLEOTIDE SEQUENCE [LARGE SCALE GENOMIC DNA]</scope>
    <source>
        <strain evidence="2 3">CECT 8840</strain>
    </source>
</reference>
<feature type="region of interest" description="Disordered" evidence="1">
    <location>
        <begin position="228"/>
        <end position="298"/>
    </location>
</feature>
<gene>
    <name evidence="2" type="ORF">FHS44_004067</name>
</gene>
<feature type="compositionally biased region" description="Basic and acidic residues" evidence="1">
    <location>
        <begin position="135"/>
        <end position="154"/>
    </location>
</feature>
<feature type="compositionally biased region" description="Polar residues" evidence="1">
    <location>
        <begin position="265"/>
        <end position="279"/>
    </location>
</feature>
<evidence type="ECO:0000313" key="3">
    <source>
        <dbReference type="Proteomes" id="UP000552644"/>
    </source>
</evidence>
<accession>A0A7W7QNP4</accession>
<name>A0A7W7QNP4_9ACTN</name>
<evidence type="ECO:0000313" key="2">
    <source>
        <dbReference type="EMBL" id="MBB4916959.1"/>
    </source>
</evidence>
<comment type="caution">
    <text evidence="2">The sequence shown here is derived from an EMBL/GenBank/DDBJ whole genome shotgun (WGS) entry which is preliminary data.</text>
</comment>
<dbReference type="EMBL" id="JACHJP010000004">
    <property type="protein sequence ID" value="MBB4916959.1"/>
    <property type="molecule type" value="Genomic_DNA"/>
</dbReference>
<dbReference type="Proteomes" id="UP000552644">
    <property type="component" value="Unassembled WGS sequence"/>
</dbReference>
<keyword evidence="3" id="KW-1185">Reference proteome</keyword>
<evidence type="ECO:0000256" key="1">
    <source>
        <dbReference type="SAM" id="MobiDB-lite"/>
    </source>
</evidence>
<sequence length="298" mass="33384">MPWFRGRHDPSWSASTNHREGVRSGVVPGRTRRDAAVLNARNRGRTLNHLRNSATPQTAPLPAQTLAEIETGCGVLSPQLRTSCGDRGRLRRWSHSKIFYLRTRFPRSEALLRSCGDGSALSTTASRPNLPPTRHTTERRDGETARRRDGETARRRDRTLKHLGISATLQTGPLPAQTSAEMNQVKDHASLQPCAECRDSPVVQRWTRPKPCHLCTCFPRSQPPLQGCRDTKMFQPSPQQPHDRTSPTPRTAGRREENAEPSRQVGKSANSRSTSQNVCRDSRDRQPPISASRHPLPR</sequence>